<reference evidence="1 2" key="1">
    <citation type="submission" date="2024-06" db="EMBL/GenBank/DDBJ databases">
        <title>The draft genome of Grus japonensis, version 3.</title>
        <authorList>
            <person name="Nabeshima K."/>
            <person name="Suzuki S."/>
            <person name="Onuma M."/>
        </authorList>
    </citation>
    <scope>NUCLEOTIDE SEQUENCE [LARGE SCALE GENOMIC DNA]</scope>
    <source>
        <strain evidence="1 2">451A</strain>
    </source>
</reference>
<dbReference type="Proteomes" id="UP001623348">
    <property type="component" value="Unassembled WGS sequence"/>
</dbReference>
<dbReference type="AlphaFoldDB" id="A0ABC9XKL6"/>
<accession>A0ABC9XKL6</accession>
<dbReference type="EMBL" id="BAAFJT010000019">
    <property type="protein sequence ID" value="GAB0198248.1"/>
    <property type="molecule type" value="Genomic_DNA"/>
</dbReference>
<proteinExistence type="predicted"/>
<name>A0ABC9XKL6_GRUJA</name>
<comment type="caution">
    <text evidence="1">The sequence shown here is derived from an EMBL/GenBank/DDBJ whole genome shotgun (WGS) entry which is preliminary data.</text>
</comment>
<sequence>MDTIETLHMVGCHLTWRVSLDVRARRGEVSERAHVWVISSDFEHYIITDSANKLEVALDGLGLFKISLIIS</sequence>
<organism evidence="1 2">
    <name type="scientific">Grus japonensis</name>
    <name type="common">Japanese crane</name>
    <name type="synonym">Red-crowned crane</name>
    <dbReference type="NCBI Taxonomy" id="30415"/>
    <lineage>
        <taxon>Eukaryota</taxon>
        <taxon>Metazoa</taxon>
        <taxon>Chordata</taxon>
        <taxon>Craniata</taxon>
        <taxon>Vertebrata</taxon>
        <taxon>Euteleostomi</taxon>
        <taxon>Archelosauria</taxon>
        <taxon>Archosauria</taxon>
        <taxon>Dinosauria</taxon>
        <taxon>Saurischia</taxon>
        <taxon>Theropoda</taxon>
        <taxon>Coelurosauria</taxon>
        <taxon>Aves</taxon>
        <taxon>Neognathae</taxon>
        <taxon>Neoaves</taxon>
        <taxon>Gruiformes</taxon>
        <taxon>Gruidae</taxon>
        <taxon>Grus</taxon>
    </lineage>
</organism>
<gene>
    <name evidence="1" type="ORF">GRJ2_002290200</name>
</gene>
<keyword evidence="2" id="KW-1185">Reference proteome</keyword>
<protein>
    <submittedName>
        <fullName evidence="1">RNA-binding protein Musashi 2</fullName>
    </submittedName>
</protein>
<evidence type="ECO:0000313" key="2">
    <source>
        <dbReference type="Proteomes" id="UP001623348"/>
    </source>
</evidence>
<evidence type="ECO:0000313" key="1">
    <source>
        <dbReference type="EMBL" id="GAB0198248.1"/>
    </source>
</evidence>